<dbReference type="GO" id="GO:0004560">
    <property type="term" value="F:alpha-L-fucosidase activity"/>
    <property type="evidence" value="ECO:0007669"/>
    <property type="project" value="TreeGrafter"/>
</dbReference>
<proteinExistence type="predicted"/>
<gene>
    <name evidence="2" type="ORF">S01H1_58344</name>
</gene>
<dbReference type="Pfam" id="PF22124">
    <property type="entry name" value="Glyco_hydro_95_cat"/>
    <property type="match status" value="1"/>
</dbReference>
<reference evidence="2" key="1">
    <citation type="journal article" date="2014" name="Front. Microbiol.">
        <title>High frequency of phylogenetically diverse reductive dehalogenase-homologous genes in deep subseafloor sedimentary metagenomes.</title>
        <authorList>
            <person name="Kawai M."/>
            <person name="Futagami T."/>
            <person name="Toyoda A."/>
            <person name="Takaki Y."/>
            <person name="Nishi S."/>
            <person name="Hori S."/>
            <person name="Arai W."/>
            <person name="Tsubouchi T."/>
            <person name="Morono Y."/>
            <person name="Uchiyama I."/>
            <person name="Ito T."/>
            <person name="Fujiyama A."/>
            <person name="Inagaki F."/>
            <person name="Takami H."/>
        </authorList>
    </citation>
    <scope>NUCLEOTIDE SEQUENCE</scope>
    <source>
        <strain evidence="2">Expedition CK06-06</strain>
    </source>
</reference>
<dbReference type="InterPro" id="IPR008928">
    <property type="entry name" value="6-hairpin_glycosidase_sf"/>
</dbReference>
<dbReference type="PANTHER" id="PTHR31084:SF0">
    <property type="entry name" value="ALPHA-L-FUCOSIDASE 2"/>
    <property type="match status" value="1"/>
</dbReference>
<protein>
    <recommendedName>
        <fullName evidence="1">Glycosyl hydrolase family 95 catalytic domain-containing protein</fullName>
    </recommendedName>
</protein>
<comment type="caution">
    <text evidence="2">The sequence shown here is derived from an EMBL/GenBank/DDBJ whole genome shotgun (WGS) entry which is preliminary data.</text>
</comment>
<evidence type="ECO:0000259" key="1">
    <source>
        <dbReference type="Pfam" id="PF22124"/>
    </source>
</evidence>
<dbReference type="SUPFAM" id="SSF48208">
    <property type="entry name" value="Six-hairpin glycosidases"/>
    <property type="match status" value="1"/>
</dbReference>
<feature type="non-terminal residue" evidence="2">
    <location>
        <position position="256"/>
    </location>
</feature>
<dbReference type="InterPro" id="IPR012341">
    <property type="entry name" value="6hp_glycosidase-like_sf"/>
</dbReference>
<dbReference type="InterPro" id="IPR054363">
    <property type="entry name" value="GH95_cat"/>
</dbReference>
<dbReference type="PANTHER" id="PTHR31084">
    <property type="entry name" value="ALPHA-L-FUCOSIDASE 2"/>
    <property type="match status" value="1"/>
</dbReference>
<feature type="domain" description="Glycosyl hydrolase family 95 catalytic" evidence="1">
    <location>
        <begin position="2"/>
        <end position="251"/>
    </location>
</feature>
<evidence type="ECO:0000313" key="2">
    <source>
        <dbReference type="EMBL" id="GAG18858.1"/>
    </source>
</evidence>
<dbReference type="EMBL" id="BARS01038109">
    <property type="protein sequence ID" value="GAG18858.1"/>
    <property type="molecule type" value="Genomic_DNA"/>
</dbReference>
<dbReference type="AlphaFoldDB" id="X0W2J4"/>
<feature type="non-terminal residue" evidence="2">
    <location>
        <position position="1"/>
    </location>
</feature>
<accession>X0W2J4</accession>
<organism evidence="2">
    <name type="scientific">marine sediment metagenome</name>
    <dbReference type="NCBI Taxonomy" id="412755"/>
    <lineage>
        <taxon>unclassified sequences</taxon>
        <taxon>metagenomes</taxon>
        <taxon>ecological metagenomes</taxon>
    </lineage>
</organism>
<dbReference type="GO" id="GO:0005975">
    <property type="term" value="P:carbohydrate metabolic process"/>
    <property type="evidence" value="ECO:0007669"/>
    <property type="project" value="InterPro"/>
</dbReference>
<name>X0W2J4_9ZZZZ</name>
<dbReference type="Gene3D" id="1.50.10.10">
    <property type="match status" value="1"/>
</dbReference>
<sequence>PRWGGSVISVHWVVMNIMEHYRFTGDTAFLRDTGFPVLKESCEFVQSWVIRDHKTGKWVGKASTSHETGFTYIDEDGKKLESEIGPVTAYDLSIIWQVMTDYLEAAAILGIDDDFTKTVKETLAELEMPRIGKEGHILEWGIEEAAEVDVLHRHLSHIVGLHPGRQITQKKTPELFEAAKKSLIRRGDRKMGWSQSWKISCYARVFDGNTALGQFKQLLTQQTLPNLMNLAGRTLNLDGNYGTPAGVVEMLLQNHE</sequence>